<reference evidence="7 8" key="1">
    <citation type="submission" date="2020-07" db="EMBL/GenBank/DDBJ databases">
        <title>Sequencing the genomes of 1000 actinobacteria strains.</title>
        <authorList>
            <person name="Klenk H.-P."/>
        </authorList>
    </citation>
    <scope>NUCLEOTIDE SEQUENCE [LARGE SCALE GENOMIC DNA]</scope>
    <source>
        <strain evidence="7 8">DSM 45975</strain>
    </source>
</reference>
<dbReference type="Pfam" id="PF05175">
    <property type="entry name" value="MTS"/>
    <property type="match status" value="1"/>
</dbReference>
<evidence type="ECO:0000256" key="5">
    <source>
        <dbReference type="ARBA" id="ARBA00048391"/>
    </source>
</evidence>
<protein>
    <recommendedName>
        <fullName evidence="1">peptide chain release factor N(5)-glutamine methyltransferase</fullName>
        <ecNumber evidence="1">2.1.1.297</ecNumber>
    </recommendedName>
</protein>
<dbReference type="InterPro" id="IPR022446">
    <property type="entry name" value="MeTrfrase_put"/>
</dbReference>
<dbReference type="GO" id="GO:0102559">
    <property type="term" value="F:peptide chain release factor N(5)-glutamine methyltransferase activity"/>
    <property type="evidence" value="ECO:0007669"/>
    <property type="project" value="UniProtKB-EC"/>
</dbReference>
<dbReference type="NCBIfam" id="TIGR03704">
    <property type="entry name" value="PrmC_rel_meth"/>
    <property type="match status" value="1"/>
</dbReference>
<keyword evidence="3 7" id="KW-0808">Transferase</keyword>
<evidence type="ECO:0000256" key="3">
    <source>
        <dbReference type="ARBA" id="ARBA00022679"/>
    </source>
</evidence>
<keyword evidence="2 7" id="KW-0489">Methyltransferase</keyword>
<comment type="caution">
    <text evidence="7">The sequence shown here is derived from an EMBL/GenBank/DDBJ whole genome shotgun (WGS) entry which is preliminary data.</text>
</comment>
<dbReference type="PANTHER" id="PTHR18895:SF74">
    <property type="entry name" value="MTRF1L RELEASE FACTOR GLUTAMINE METHYLTRANSFERASE"/>
    <property type="match status" value="1"/>
</dbReference>
<organism evidence="7 8">
    <name type="scientific">Halosaccharopolyspora lacisalsi</name>
    <dbReference type="NCBI Taxonomy" id="1000566"/>
    <lineage>
        <taxon>Bacteria</taxon>
        <taxon>Bacillati</taxon>
        <taxon>Actinomycetota</taxon>
        <taxon>Actinomycetes</taxon>
        <taxon>Pseudonocardiales</taxon>
        <taxon>Pseudonocardiaceae</taxon>
        <taxon>Halosaccharopolyspora</taxon>
    </lineage>
</organism>
<dbReference type="InterPro" id="IPR007848">
    <property type="entry name" value="Small_mtfrase_dom"/>
</dbReference>
<dbReference type="GO" id="GO:0032259">
    <property type="term" value="P:methylation"/>
    <property type="evidence" value="ECO:0007669"/>
    <property type="project" value="UniProtKB-KW"/>
</dbReference>
<dbReference type="Proteomes" id="UP000569329">
    <property type="component" value="Unassembled WGS sequence"/>
</dbReference>
<sequence length="255" mass="27255">MARLRASGCVYAEEEAQLLLAAAGGPEELASMVARRADGLPLEPILGWAEFHGLRITVEPEVFVPRRRTEFLVDQAAALADGERPVVVDLCCGAGAVGAALAAALDRIELYATDLHPTAVRCARRNIAHHGRVYEGDLYEPLPTALRGHVDVLAVNAPYVPSESLGTMPPEARVHEPRLALDGGADGLDTQRRVAAEAPLWLAPGGHLLIETGEPQAQRTADVLERNGLVPRVTGSEDLEATVVIGTLRREAREP</sequence>
<proteinExistence type="predicted"/>
<evidence type="ECO:0000313" key="7">
    <source>
        <dbReference type="EMBL" id="MBA8826512.1"/>
    </source>
</evidence>
<dbReference type="InterPro" id="IPR029063">
    <property type="entry name" value="SAM-dependent_MTases_sf"/>
</dbReference>
<dbReference type="InterPro" id="IPR004556">
    <property type="entry name" value="HemK-like"/>
</dbReference>
<evidence type="ECO:0000256" key="1">
    <source>
        <dbReference type="ARBA" id="ARBA00012771"/>
    </source>
</evidence>
<feature type="domain" description="Methyltransferase small" evidence="6">
    <location>
        <begin position="70"/>
        <end position="159"/>
    </location>
</feature>
<keyword evidence="4" id="KW-0949">S-adenosyl-L-methionine</keyword>
<accession>A0A839DX13</accession>
<keyword evidence="8" id="KW-1185">Reference proteome</keyword>
<dbReference type="AlphaFoldDB" id="A0A839DX13"/>
<dbReference type="PANTHER" id="PTHR18895">
    <property type="entry name" value="HEMK METHYLTRANSFERASE"/>
    <property type="match status" value="1"/>
</dbReference>
<dbReference type="SUPFAM" id="SSF53335">
    <property type="entry name" value="S-adenosyl-L-methionine-dependent methyltransferases"/>
    <property type="match status" value="1"/>
</dbReference>
<dbReference type="NCBIfam" id="TIGR00536">
    <property type="entry name" value="hemK_fam"/>
    <property type="match status" value="1"/>
</dbReference>
<dbReference type="EMBL" id="JACGWZ010000005">
    <property type="protein sequence ID" value="MBA8826512.1"/>
    <property type="molecule type" value="Genomic_DNA"/>
</dbReference>
<evidence type="ECO:0000259" key="6">
    <source>
        <dbReference type="Pfam" id="PF05175"/>
    </source>
</evidence>
<dbReference type="Gene3D" id="3.40.50.150">
    <property type="entry name" value="Vaccinia Virus protein VP39"/>
    <property type="match status" value="1"/>
</dbReference>
<dbReference type="EC" id="2.1.1.297" evidence="1"/>
<evidence type="ECO:0000256" key="2">
    <source>
        <dbReference type="ARBA" id="ARBA00022603"/>
    </source>
</evidence>
<comment type="catalytic activity">
    <reaction evidence="5">
        <text>L-glutaminyl-[peptide chain release factor] + S-adenosyl-L-methionine = N(5)-methyl-L-glutaminyl-[peptide chain release factor] + S-adenosyl-L-homocysteine + H(+)</text>
        <dbReference type="Rhea" id="RHEA:42896"/>
        <dbReference type="Rhea" id="RHEA-COMP:10271"/>
        <dbReference type="Rhea" id="RHEA-COMP:10272"/>
        <dbReference type="ChEBI" id="CHEBI:15378"/>
        <dbReference type="ChEBI" id="CHEBI:30011"/>
        <dbReference type="ChEBI" id="CHEBI:57856"/>
        <dbReference type="ChEBI" id="CHEBI:59789"/>
        <dbReference type="ChEBI" id="CHEBI:61891"/>
        <dbReference type="EC" id="2.1.1.297"/>
    </reaction>
</comment>
<dbReference type="InterPro" id="IPR050320">
    <property type="entry name" value="N5-glutamine_MTase"/>
</dbReference>
<evidence type="ECO:0000313" key="8">
    <source>
        <dbReference type="Proteomes" id="UP000569329"/>
    </source>
</evidence>
<gene>
    <name evidence="7" type="ORF">FHX42_003888</name>
</gene>
<name>A0A839DX13_9PSEU</name>
<evidence type="ECO:0000256" key="4">
    <source>
        <dbReference type="ARBA" id="ARBA00022691"/>
    </source>
</evidence>